<proteinExistence type="predicted"/>
<dbReference type="SFLD" id="SFLDG01386">
    <property type="entry name" value="main_SPASM_domain-containing"/>
    <property type="match status" value="1"/>
</dbReference>
<dbReference type="AlphaFoldDB" id="A0A6J4JN70"/>
<dbReference type="InterPro" id="IPR007197">
    <property type="entry name" value="rSAM"/>
</dbReference>
<evidence type="ECO:0000256" key="5">
    <source>
        <dbReference type="ARBA" id="ARBA00023004"/>
    </source>
</evidence>
<evidence type="ECO:0000256" key="6">
    <source>
        <dbReference type="ARBA" id="ARBA00023014"/>
    </source>
</evidence>
<name>A0A6J4JN70_9SPHI</name>
<reference evidence="8" key="1">
    <citation type="submission" date="2020-02" db="EMBL/GenBank/DDBJ databases">
        <authorList>
            <person name="Meier V. D."/>
        </authorList>
    </citation>
    <scope>NUCLEOTIDE SEQUENCE</scope>
    <source>
        <strain evidence="8">AVDCRST_MAG56</strain>
    </source>
</reference>
<evidence type="ECO:0000256" key="2">
    <source>
        <dbReference type="ARBA" id="ARBA00022485"/>
    </source>
</evidence>
<keyword evidence="4" id="KW-0479">Metal-binding</keyword>
<dbReference type="CDD" id="cd01335">
    <property type="entry name" value="Radical_SAM"/>
    <property type="match status" value="1"/>
</dbReference>
<dbReference type="PANTHER" id="PTHR43273:SF8">
    <property type="entry name" value="RADICAL SAM DOMAIN PROTEIN"/>
    <property type="match status" value="1"/>
</dbReference>
<dbReference type="PANTHER" id="PTHR43273">
    <property type="entry name" value="ANAEROBIC SULFATASE-MATURATING ENZYME HOMOLOG ASLB-RELATED"/>
    <property type="match status" value="1"/>
</dbReference>
<dbReference type="SFLD" id="SFLDG01072">
    <property type="entry name" value="dehydrogenase_like"/>
    <property type="match status" value="1"/>
</dbReference>
<accession>A0A6J4JN70</accession>
<protein>
    <submittedName>
        <fullName evidence="8">Transcriptional regulator</fullName>
    </submittedName>
</protein>
<dbReference type="GO" id="GO:0016491">
    <property type="term" value="F:oxidoreductase activity"/>
    <property type="evidence" value="ECO:0007669"/>
    <property type="project" value="InterPro"/>
</dbReference>
<evidence type="ECO:0000313" key="8">
    <source>
        <dbReference type="EMBL" id="CAA9283061.1"/>
    </source>
</evidence>
<evidence type="ECO:0000256" key="1">
    <source>
        <dbReference type="ARBA" id="ARBA00001966"/>
    </source>
</evidence>
<dbReference type="Pfam" id="PF04055">
    <property type="entry name" value="Radical_SAM"/>
    <property type="match status" value="1"/>
</dbReference>
<comment type="cofactor">
    <cofactor evidence="1">
        <name>[4Fe-4S] cluster</name>
        <dbReference type="ChEBI" id="CHEBI:49883"/>
    </cofactor>
</comment>
<gene>
    <name evidence="8" type="ORF">AVDCRST_MAG56-4009</name>
</gene>
<evidence type="ECO:0000256" key="4">
    <source>
        <dbReference type="ARBA" id="ARBA00022723"/>
    </source>
</evidence>
<feature type="domain" description="Radical SAM core" evidence="7">
    <location>
        <begin position="2"/>
        <end position="257"/>
    </location>
</feature>
<evidence type="ECO:0000256" key="3">
    <source>
        <dbReference type="ARBA" id="ARBA00022691"/>
    </source>
</evidence>
<dbReference type="Gene3D" id="3.20.20.70">
    <property type="entry name" value="Aldolase class I"/>
    <property type="match status" value="1"/>
</dbReference>
<keyword evidence="5" id="KW-0408">Iron</keyword>
<keyword evidence="2" id="KW-0004">4Fe-4S</keyword>
<dbReference type="SFLD" id="SFLDS00029">
    <property type="entry name" value="Radical_SAM"/>
    <property type="match status" value="1"/>
</dbReference>
<dbReference type="SFLD" id="SFLDG01067">
    <property type="entry name" value="SPASM/twitch_domain_containing"/>
    <property type="match status" value="1"/>
</dbReference>
<organism evidence="8">
    <name type="scientific">uncultured Cytophagales bacterium</name>
    <dbReference type="NCBI Taxonomy" id="158755"/>
    <lineage>
        <taxon>Bacteria</taxon>
        <taxon>Pseudomonadati</taxon>
        <taxon>Bacteroidota</taxon>
        <taxon>Sphingobacteriia</taxon>
        <taxon>Sphingobacteriales</taxon>
        <taxon>environmental samples</taxon>
    </lineage>
</organism>
<dbReference type="SUPFAM" id="SSF102114">
    <property type="entry name" value="Radical SAM enzymes"/>
    <property type="match status" value="1"/>
</dbReference>
<dbReference type="InterPro" id="IPR013785">
    <property type="entry name" value="Aldolase_TIM"/>
</dbReference>
<dbReference type="InterPro" id="IPR000385">
    <property type="entry name" value="MoaA_NifB_PqqE_Fe-S-bd_CS"/>
</dbReference>
<dbReference type="InterPro" id="IPR058240">
    <property type="entry name" value="rSAM_sf"/>
</dbReference>
<dbReference type="GO" id="GO:0046872">
    <property type="term" value="F:metal ion binding"/>
    <property type="evidence" value="ECO:0007669"/>
    <property type="project" value="UniProtKB-KW"/>
</dbReference>
<dbReference type="PROSITE" id="PS51918">
    <property type="entry name" value="RADICAL_SAM"/>
    <property type="match status" value="1"/>
</dbReference>
<evidence type="ECO:0000259" key="7">
    <source>
        <dbReference type="PROSITE" id="PS51918"/>
    </source>
</evidence>
<dbReference type="PROSITE" id="PS01305">
    <property type="entry name" value="MOAA_NIFB_PQQE"/>
    <property type="match status" value="1"/>
</dbReference>
<dbReference type="EMBL" id="CADCTQ010000325">
    <property type="protein sequence ID" value="CAA9283061.1"/>
    <property type="molecule type" value="Genomic_DNA"/>
</dbReference>
<keyword evidence="3" id="KW-0949">S-adenosyl-L-methionine</keyword>
<dbReference type="InterPro" id="IPR023867">
    <property type="entry name" value="Sulphatase_maturase_rSAM"/>
</dbReference>
<dbReference type="GO" id="GO:0051539">
    <property type="term" value="F:4 iron, 4 sulfur cluster binding"/>
    <property type="evidence" value="ECO:0007669"/>
    <property type="project" value="UniProtKB-KW"/>
</dbReference>
<keyword evidence="6" id="KW-0411">Iron-sulfur</keyword>
<sequence>MTLSPTCRALILKVASRCNLNCTYCYMYNAGDTTYRQQPRFMSRTVAEAVLQRVRGHCARHGVTHFTFIFHGGEPLLAGPGFYEWFVGRAGEVLRPAVQPFFALQTNGVLLTEAWCDLLARLDVSLGISLDGTPEVNDKFRVDHQGKSSYAPAVRGLQLAQRGRSRKRHPGVLCVIDVSADPLAVYRHFRELAVSRVNFLLPYCTHDKPPPVPAGAESATPYADWLLAIFDQWYGEKAPKPRIQLFEQVVELVLGIDRGFEYLGGRDLEFLVVETDGGIEAVGALKLCGNGFTKAGMNVLHHELDEALHTDLARLYHQSHHRLPAQCTACPVVAVCGGGFLPNRYSRQNGFDNPSVFCLDLAKLITHVQNTILASLPDSLLAEEEWIPLSFEEVRRSWRAQKNGINPANGLMNSRSYEQQI</sequence>